<gene>
    <name evidence="4" type="ORF">CRH09_05520</name>
</gene>
<reference evidence="4 5" key="1">
    <citation type="submission" date="2017-10" db="EMBL/GenBank/DDBJ databases">
        <title>Comparative genomics between pathogenic Norcardia.</title>
        <authorList>
            <person name="Zeng L."/>
        </authorList>
    </citation>
    <scope>NUCLEOTIDE SEQUENCE [LARGE SCALE GENOMIC DNA]</scope>
    <source>
        <strain evidence="4 5">NC_YFY_NT001</strain>
    </source>
</reference>
<protein>
    <submittedName>
        <fullName evidence="4">PPE family protein</fullName>
    </submittedName>
</protein>
<evidence type="ECO:0000313" key="5">
    <source>
        <dbReference type="Proteomes" id="UP000221961"/>
    </source>
</evidence>
<comment type="similarity">
    <text evidence="1">Belongs to the mycobacterial PPE family.</text>
</comment>
<proteinExistence type="inferred from homology"/>
<accession>A0A291RDU5</accession>
<dbReference type="EMBL" id="CP023778">
    <property type="protein sequence ID" value="ATL65753.1"/>
    <property type="molecule type" value="Genomic_DNA"/>
</dbReference>
<evidence type="ECO:0000259" key="3">
    <source>
        <dbReference type="Pfam" id="PF00823"/>
    </source>
</evidence>
<feature type="region of interest" description="Disordered" evidence="2">
    <location>
        <begin position="268"/>
        <end position="332"/>
    </location>
</feature>
<feature type="domain" description="PPE" evidence="3">
    <location>
        <begin position="14"/>
        <end position="176"/>
    </location>
</feature>
<dbReference type="InterPro" id="IPR038332">
    <property type="entry name" value="PPE_sf"/>
</dbReference>
<organism evidence="4 5">
    <name type="scientific">Nocardia terpenica</name>
    <dbReference type="NCBI Taxonomy" id="455432"/>
    <lineage>
        <taxon>Bacteria</taxon>
        <taxon>Bacillati</taxon>
        <taxon>Actinomycetota</taxon>
        <taxon>Actinomycetes</taxon>
        <taxon>Mycobacteriales</taxon>
        <taxon>Nocardiaceae</taxon>
        <taxon>Nocardia</taxon>
    </lineage>
</organism>
<dbReference type="AlphaFoldDB" id="A0A291RDU5"/>
<dbReference type="Gene3D" id="1.20.1260.20">
    <property type="entry name" value="PPE superfamily"/>
    <property type="match status" value="1"/>
</dbReference>
<evidence type="ECO:0000313" key="4">
    <source>
        <dbReference type="EMBL" id="ATL65753.1"/>
    </source>
</evidence>
<evidence type="ECO:0000256" key="1">
    <source>
        <dbReference type="ARBA" id="ARBA00010652"/>
    </source>
</evidence>
<dbReference type="RefSeq" id="WP_098693004.1">
    <property type="nucleotide sequence ID" value="NZ_CP023778.1"/>
</dbReference>
<dbReference type="KEGG" id="ntp:CRH09_05520"/>
<evidence type="ECO:0000256" key="2">
    <source>
        <dbReference type="SAM" id="MobiDB-lite"/>
    </source>
</evidence>
<dbReference type="SUPFAM" id="SSF140459">
    <property type="entry name" value="PE/PPE dimer-like"/>
    <property type="match status" value="1"/>
</dbReference>
<feature type="compositionally biased region" description="Low complexity" evidence="2">
    <location>
        <begin position="285"/>
        <end position="294"/>
    </location>
</feature>
<feature type="region of interest" description="Disordered" evidence="2">
    <location>
        <begin position="178"/>
        <end position="204"/>
    </location>
</feature>
<dbReference type="InterPro" id="IPR000030">
    <property type="entry name" value="PPE_dom"/>
</dbReference>
<dbReference type="Pfam" id="PF00823">
    <property type="entry name" value="PPE"/>
    <property type="match status" value="1"/>
</dbReference>
<dbReference type="Proteomes" id="UP000221961">
    <property type="component" value="Chromosome"/>
</dbReference>
<dbReference type="GeneID" id="88356894"/>
<sequence>MVEPPFASYTGVVWEARPTDQLARDLTTGPGAVPLAEAGAAWGRVAASFGAAVGEYDQVIAAIRDHWRSAESEPVLERLSRMRDWLIDAATAAGQNAVHAGNQAAAYEVARLAMPHVAEIAVLEAAKKAIEQAASALGAPIVAAAAQVSADQDQAKANAARVMRAYEAATEPLAQPWQQQTPPALARADALEAERAGAQANPAAVPTAGGYGAMGVPALPSIGSIEVKAPLTAYRTQQTFVRAQLQPEATVESGATQVDPVGSRMMPAAAGAGAAAPVEAEHTPRAGAAPARPGEGLEIEAGIDVAPAVLGATAPPPDADAPRATANPEQTP</sequence>
<name>A0A291RDU5_9NOCA</name>